<dbReference type="RefSeq" id="WP_169059117.1">
    <property type="nucleotide sequence ID" value="NZ_JABCAG010000062.1"/>
</dbReference>
<gene>
    <name evidence="2" type="ORF">HI921_14150</name>
</gene>
<accession>A0A848MZZ7</accession>
<feature type="region of interest" description="Disordered" evidence="1">
    <location>
        <begin position="511"/>
        <end position="556"/>
    </location>
</feature>
<organism evidence="2 3">
    <name type="scientific">Enterococcus mundtii</name>
    <dbReference type="NCBI Taxonomy" id="53346"/>
    <lineage>
        <taxon>Bacteria</taxon>
        <taxon>Bacillati</taxon>
        <taxon>Bacillota</taxon>
        <taxon>Bacilli</taxon>
        <taxon>Lactobacillales</taxon>
        <taxon>Enterococcaceae</taxon>
        <taxon>Enterococcus</taxon>
    </lineage>
</organism>
<name>A0A848MZZ7_ENTMU</name>
<dbReference type="AlphaFoldDB" id="A0A848MZZ7"/>
<protein>
    <submittedName>
        <fullName evidence="2">Uncharacterized protein</fullName>
    </submittedName>
</protein>
<comment type="caution">
    <text evidence="2">The sequence shown here is derived from an EMBL/GenBank/DDBJ whole genome shotgun (WGS) entry which is preliminary data.</text>
</comment>
<reference evidence="2 3" key="1">
    <citation type="submission" date="2020-04" db="EMBL/GenBank/DDBJ databases">
        <authorList>
            <person name="Abaymova A."/>
            <person name="Teymurazov M."/>
            <person name="Tazyna O."/>
            <person name="Chatushin Y."/>
            <person name="Svetoch E."/>
            <person name="Pereligyn V."/>
            <person name="Pohylenko V."/>
            <person name="Platonov M."/>
            <person name="Kartsev N."/>
            <person name="Skryabin Y."/>
            <person name="Sizova A."/>
            <person name="Solomentsev V."/>
            <person name="Kislichkina A."/>
            <person name="Bogun A."/>
        </authorList>
    </citation>
    <scope>NUCLEOTIDE SEQUENCE [LARGE SCALE GENOMIC DNA]</scope>
    <source>
        <strain evidence="3">SCPM-O-B-8398 (E28)</strain>
    </source>
</reference>
<evidence type="ECO:0000313" key="3">
    <source>
        <dbReference type="Proteomes" id="UP000557857"/>
    </source>
</evidence>
<dbReference type="Proteomes" id="UP000557857">
    <property type="component" value="Unassembled WGS sequence"/>
</dbReference>
<evidence type="ECO:0000256" key="1">
    <source>
        <dbReference type="SAM" id="MobiDB-lite"/>
    </source>
</evidence>
<evidence type="ECO:0000313" key="2">
    <source>
        <dbReference type="EMBL" id="NMP59585.1"/>
    </source>
</evidence>
<dbReference type="EMBL" id="JABCAG010000062">
    <property type="protein sequence ID" value="NMP59585.1"/>
    <property type="molecule type" value="Genomic_DNA"/>
</dbReference>
<sequence>MPTLFPDNYEKANIAKRKKLARNLKLKNGLSALDIALHAHDIFDYLTGYGVEKRNSAFVSLFQYAAEALGVPYEIIEEAFFTQTPLSEEELFAVSYLFNPNAKIIDKQDLPIVPITIDFYSMCLSLFDELPASFWKDYVKAEALLPETKLDAYDLEKLLQAFVQQVWLKTKDSIGKAEGNEIEKARQMFLAYFYRNDQKYYRKETQDMLLGLLENKLAEQVEDFVIDAHLQKLLDEGDSNSICVYVIDHLTDWLDEKNYQRFLRSIPKTKNLSLMNQLLLLYQRAEAVESKEVHDWIRENRTLKNNAEPVFLFGGNQQKVNSETGEILKEKQTQLTQITHAPIVPYFEKTETQGKEETKKIETSPKEVFAILEKIANRTIVFEEREKSILEEHTIRVKSNQGEEQTLADLIICLLEKEKRSVDDIIRFENESIASIVMIVFGFNPVPLNLSLLTQLRSMNNGKVKLQQLFTDLIVRSDTFLQKIAAHMYEKEIEQVRPTLEEEIKRARELQSRAMDNVATDKANKKEERSEEDYNLADTLEKLKGNSESSEDDKTD</sequence>
<proteinExistence type="predicted"/>